<dbReference type="Pfam" id="PF01025">
    <property type="entry name" value="GrpE"/>
    <property type="match status" value="1"/>
</dbReference>
<gene>
    <name evidence="3" type="primary">grpE</name>
    <name evidence="3" type="ORF">VPK24_11365</name>
</gene>
<dbReference type="SUPFAM" id="SSF47413">
    <property type="entry name" value="lambda repressor-like DNA-binding domains"/>
    <property type="match status" value="1"/>
</dbReference>
<evidence type="ECO:0000313" key="3">
    <source>
        <dbReference type="EMBL" id="MFG3818236.1"/>
    </source>
</evidence>
<dbReference type="Pfam" id="PF13443">
    <property type="entry name" value="HTH_26"/>
    <property type="match status" value="1"/>
</dbReference>
<accession>A0ABW7CED1</accession>
<comment type="caution">
    <text evidence="3">The sequence shown here is derived from an EMBL/GenBank/DDBJ whole genome shotgun (WGS) entry which is preliminary data.</text>
</comment>
<evidence type="ECO:0000256" key="1">
    <source>
        <dbReference type="SAM" id="Coils"/>
    </source>
</evidence>
<keyword evidence="1" id="KW-0175">Coiled coil</keyword>
<organism evidence="3 4">
    <name type="scientific">Limnothrix redekei LRLZ20PSL1</name>
    <dbReference type="NCBI Taxonomy" id="3112953"/>
    <lineage>
        <taxon>Bacteria</taxon>
        <taxon>Bacillati</taxon>
        <taxon>Cyanobacteriota</taxon>
        <taxon>Cyanophyceae</taxon>
        <taxon>Pseudanabaenales</taxon>
        <taxon>Pseudanabaenaceae</taxon>
        <taxon>Limnothrix</taxon>
    </lineage>
</organism>
<keyword evidence="4" id="KW-1185">Reference proteome</keyword>
<protein>
    <submittedName>
        <fullName evidence="3">Nucleotide exchange factor GrpE</fullName>
    </submittedName>
</protein>
<name>A0ABW7CED1_9CYAN</name>
<reference evidence="4" key="1">
    <citation type="journal article" date="2024" name="Algal Res.">
        <title>Biochemical, toxicological and genomic investigation of a high-biomass producing Limnothrix strain isolated from Italian shallow drinking water reservoir.</title>
        <authorList>
            <person name="Simonazzi M."/>
            <person name="Shishido T.K."/>
            <person name="Delbaje E."/>
            <person name="Wahlsten M."/>
            <person name="Fewer D.P."/>
            <person name="Sivonen K."/>
            <person name="Pezzolesi L."/>
            <person name="Pistocchi R."/>
        </authorList>
    </citation>
    <scope>NUCLEOTIDE SEQUENCE [LARGE SCALE GENOMIC DNA]</scope>
    <source>
        <strain evidence="4">LRLZ20PSL1</strain>
    </source>
</reference>
<dbReference type="InterPro" id="IPR010982">
    <property type="entry name" value="Lambda_DNA-bd_dom_sf"/>
</dbReference>
<dbReference type="Gene3D" id="1.10.260.40">
    <property type="entry name" value="lambda repressor-like DNA-binding domains"/>
    <property type="match status" value="1"/>
</dbReference>
<evidence type="ECO:0000313" key="4">
    <source>
        <dbReference type="Proteomes" id="UP001604335"/>
    </source>
</evidence>
<feature type="domain" description="HTH cro/C1-type" evidence="2">
    <location>
        <begin position="8"/>
        <end position="66"/>
    </location>
</feature>
<feature type="coiled-coil region" evidence="1">
    <location>
        <begin position="95"/>
        <end position="126"/>
    </location>
</feature>
<dbReference type="Proteomes" id="UP001604335">
    <property type="component" value="Unassembled WGS sequence"/>
</dbReference>
<sequence length="222" mass="25427">MSDRERLLKRWMVTAKVRSWRALADAAQVSMYQVRLLRQGNLDRLRLDAIGRIAKALNVTPIDLLGMANNADNSKPASDQSPAQRLAPDVHAAELVQLQQEYHRLKTRLESEREQLLAEFQRSSLQILEPWLLNWYKAVAAAQHNPHIPATNLLPLLRPLDQLLEHWAVEQIAPIGEEVVYDPQWHQLAWGHAQPGDRVKVTMPGFRHQGRLLHRAQVSIVQ</sequence>
<dbReference type="InterPro" id="IPR000740">
    <property type="entry name" value="GrpE"/>
</dbReference>
<evidence type="ECO:0000259" key="2">
    <source>
        <dbReference type="Pfam" id="PF13443"/>
    </source>
</evidence>
<dbReference type="EMBL" id="JAZAQF010000069">
    <property type="protein sequence ID" value="MFG3818236.1"/>
    <property type="molecule type" value="Genomic_DNA"/>
</dbReference>
<dbReference type="RefSeq" id="WP_393013397.1">
    <property type="nucleotide sequence ID" value="NZ_JAZAQF010000069.1"/>
</dbReference>
<dbReference type="InterPro" id="IPR001387">
    <property type="entry name" value="Cro/C1-type_HTH"/>
</dbReference>
<proteinExistence type="predicted"/>